<reference evidence="3" key="1">
    <citation type="submission" date="2023-08" db="EMBL/GenBank/DDBJ databases">
        <title>Chromosome-level Genome Assembly of mud carp (Cirrhinus molitorella).</title>
        <authorList>
            <person name="Liu H."/>
        </authorList>
    </citation>
    <scope>NUCLEOTIDE SEQUENCE</scope>
    <source>
        <strain evidence="3">Prfri</strain>
        <tissue evidence="3">Muscle</tissue>
    </source>
</reference>
<sequence length="200" mass="22755">MMEGGARETIGGSRVDQLEGGARETTALLHKLLTNQEMILEQLKMIQMNLQKTGQPAQEQDSLKGEVLPLKDVTALLALEERLREEEDLKNEMITTFSVIGGVDIKDSVWRIMKHCFTNPLAKQLNWCGINGKTAFHGLHMKDVITGTVRNNKLTATATNQEVECYIKRWLHLASDRDGGRREREERRRTLQKKLSTRSQ</sequence>
<dbReference type="Proteomes" id="UP001187343">
    <property type="component" value="Unassembled WGS sequence"/>
</dbReference>
<name>A0AA88TJA7_9TELE</name>
<feature type="domain" description="DUF4806" evidence="2">
    <location>
        <begin position="65"/>
        <end position="138"/>
    </location>
</feature>
<evidence type="ECO:0000313" key="3">
    <source>
        <dbReference type="EMBL" id="KAK2881489.1"/>
    </source>
</evidence>
<gene>
    <name evidence="3" type="ORF">Q8A67_018757</name>
</gene>
<feature type="compositionally biased region" description="Basic and acidic residues" evidence="1">
    <location>
        <begin position="178"/>
        <end position="189"/>
    </location>
</feature>
<evidence type="ECO:0000313" key="4">
    <source>
        <dbReference type="Proteomes" id="UP001187343"/>
    </source>
</evidence>
<dbReference type="EMBL" id="JAUYZG010000018">
    <property type="protein sequence ID" value="KAK2881489.1"/>
    <property type="molecule type" value="Genomic_DNA"/>
</dbReference>
<dbReference type="Pfam" id="PF16064">
    <property type="entry name" value="DUF4806"/>
    <property type="match status" value="1"/>
</dbReference>
<evidence type="ECO:0000259" key="2">
    <source>
        <dbReference type="Pfam" id="PF16064"/>
    </source>
</evidence>
<accession>A0AA88TJA7</accession>
<protein>
    <recommendedName>
        <fullName evidence="2">DUF4806 domain-containing protein</fullName>
    </recommendedName>
</protein>
<comment type="caution">
    <text evidence="3">The sequence shown here is derived from an EMBL/GenBank/DDBJ whole genome shotgun (WGS) entry which is preliminary data.</text>
</comment>
<dbReference type="AlphaFoldDB" id="A0AA88TJA7"/>
<organism evidence="3 4">
    <name type="scientific">Cirrhinus molitorella</name>
    <name type="common">mud carp</name>
    <dbReference type="NCBI Taxonomy" id="172907"/>
    <lineage>
        <taxon>Eukaryota</taxon>
        <taxon>Metazoa</taxon>
        <taxon>Chordata</taxon>
        <taxon>Craniata</taxon>
        <taxon>Vertebrata</taxon>
        <taxon>Euteleostomi</taxon>
        <taxon>Actinopterygii</taxon>
        <taxon>Neopterygii</taxon>
        <taxon>Teleostei</taxon>
        <taxon>Ostariophysi</taxon>
        <taxon>Cypriniformes</taxon>
        <taxon>Cyprinidae</taxon>
        <taxon>Labeoninae</taxon>
        <taxon>Labeonini</taxon>
        <taxon>Cirrhinus</taxon>
    </lineage>
</organism>
<feature type="compositionally biased region" description="Basic residues" evidence="1">
    <location>
        <begin position="190"/>
        <end position="200"/>
    </location>
</feature>
<proteinExistence type="predicted"/>
<feature type="region of interest" description="Disordered" evidence="1">
    <location>
        <begin position="178"/>
        <end position="200"/>
    </location>
</feature>
<dbReference type="PANTHER" id="PTHR34153:SF2">
    <property type="entry name" value="SI:CH211-262H13.3-RELATED"/>
    <property type="match status" value="1"/>
</dbReference>
<keyword evidence="4" id="KW-1185">Reference proteome</keyword>
<dbReference type="InterPro" id="IPR032071">
    <property type="entry name" value="DUF4806"/>
</dbReference>
<dbReference type="PANTHER" id="PTHR34153">
    <property type="entry name" value="SI:CH211-262H13.3-RELATED-RELATED"/>
    <property type="match status" value="1"/>
</dbReference>
<evidence type="ECO:0000256" key="1">
    <source>
        <dbReference type="SAM" id="MobiDB-lite"/>
    </source>
</evidence>